<evidence type="ECO:0000313" key="2">
    <source>
        <dbReference type="Proteomes" id="UP000658690"/>
    </source>
</evidence>
<protein>
    <submittedName>
        <fullName evidence="1">Uncharacterized protein</fullName>
    </submittedName>
</protein>
<reference evidence="1 2" key="1">
    <citation type="submission" date="2019-10" db="EMBL/GenBank/DDBJ databases">
        <title>Description of Paenibacillus choica sp. nov.</title>
        <authorList>
            <person name="Carlier A."/>
            <person name="Qi S."/>
        </authorList>
    </citation>
    <scope>NUCLEOTIDE SEQUENCE [LARGE SCALE GENOMIC DNA]</scope>
    <source>
        <strain evidence="1 2">LMG 31460</strain>
    </source>
</reference>
<organism evidence="1 2">
    <name type="scientific">Paenibacillus germinis</name>
    <dbReference type="NCBI Taxonomy" id="2654979"/>
    <lineage>
        <taxon>Bacteria</taxon>
        <taxon>Bacillati</taxon>
        <taxon>Bacillota</taxon>
        <taxon>Bacilli</taxon>
        <taxon>Bacillales</taxon>
        <taxon>Paenibacillaceae</taxon>
        <taxon>Paenibacillus</taxon>
    </lineage>
</organism>
<dbReference type="EMBL" id="WHOC01000097">
    <property type="protein sequence ID" value="NOU88113.1"/>
    <property type="molecule type" value="Genomic_DNA"/>
</dbReference>
<accession>A0ABX1Z4D8</accession>
<evidence type="ECO:0000313" key="1">
    <source>
        <dbReference type="EMBL" id="NOU88113.1"/>
    </source>
</evidence>
<comment type="caution">
    <text evidence="1">The sequence shown here is derived from an EMBL/GenBank/DDBJ whole genome shotgun (WGS) entry which is preliminary data.</text>
</comment>
<name>A0ABX1Z4D8_9BACL</name>
<keyword evidence="2" id="KW-1185">Reference proteome</keyword>
<sequence length="65" mass="7209">MTITTRGQTPADAVTRIKADRTNRETMIGAFSNCHYDIATIKSALILKTPKSPWKRLATALSDIF</sequence>
<proteinExistence type="predicted"/>
<gene>
    <name evidence="1" type="ORF">GC102_20410</name>
</gene>
<dbReference type="Proteomes" id="UP000658690">
    <property type="component" value="Unassembled WGS sequence"/>
</dbReference>